<dbReference type="Pfam" id="PF24527">
    <property type="entry name" value="Ig-like_Pom152_9"/>
    <property type="match status" value="1"/>
</dbReference>
<feature type="domain" description="Nucleoporin POM152 immunoglobulin-like" evidence="2">
    <location>
        <begin position="871"/>
        <end position="960"/>
    </location>
</feature>
<dbReference type="GO" id="GO:0006999">
    <property type="term" value="P:nuclear pore organization"/>
    <property type="evidence" value="ECO:0007669"/>
    <property type="project" value="TreeGrafter"/>
</dbReference>
<feature type="domain" description="Nucleoporin POM152 first Ig-like" evidence="5">
    <location>
        <begin position="191"/>
        <end position="300"/>
    </location>
</feature>
<keyword evidence="8" id="KW-1185">Reference proteome</keyword>
<dbReference type="Pfam" id="PF24312">
    <property type="entry name" value="Ig-like_POM152"/>
    <property type="match status" value="2"/>
</dbReference>
<feature type="domain" description="Nucleoporin POM152 N-terminal transmembrane" evidence="3">
    <location>
        <begin position="55"/>
        <end position="139"/>
    </location>
</feature>
<dbReference type="GO" id="GO:0006606">
    <property type="term" value="P:protein import into nucleus"/>
    <property type="evidence" value="ECO:0007669"/>
    <property type="project" value="TreeGrafter"/>
</dbReference>
<feature type="domain" description="Nucleoporin POM152 ninth Ig-like" evidence="6">
    <location>
        <begin position="1074"/>
        <end position="1151"/>
    </location>
</feature>
<dbReference type="InterPro" id="IPR056542">
    <property type="entry name" value="Ig-like_POM152_1st"/>
</dbReference>
<feature type="region of interest" description="Disordered" evidence="1">
    <location>
        <begin position="1"/>
        <end position="49"/>
    </location>
</feature>
<gene>
    <name evidence="7" type="ORF">K402DRAFT_447851</name>
</gene>
<feature type="domain" description="Nucleoporin POM152 Ig-like" evidence="4">
    <location>
        <begin position="755"/>
        <end position="839"/>
    </location>
</feature>
<dbReference type="PANTHER" id="PTHR28206:SF1">
    <property type="entry name" value="NUCLEOPORIN POM152"/>
    <property type="match status" value="1"/>
</dbReference>
<sequence length="1266" mass="140739">MNGTPRLRSAYPPTPQTNRRDPSAISPLRKAAPPVRPLENNPEQESPVIPFDVVDPATQRRLAAAAYAALWAWRFMDFWSLLEDDTEAFWQFMKWVLIDLMFMFGLPALRIPWLEWSQPVMWSLFLAHAVLDGMLMFQIFPPVLAWTVGLTKLVYNRELAISERRVKPGEVLHNSSLLLGKQIIHILPEGSATLNPNNEPFCLGGLHKHIDVPLQINQTNPKLIELERIDLDTSEFEMIKITSKQIRKMKSEAKKLSKATDGDSPIILRYQIKRPGMYIMRKVIDETNLEVQTRNTELTVVSCPQARVKPTSKAKCRGELSDVAVEVIGVPPLKMKYRQMVNELEREASFQSIQPDEFVSPLARQQTSDMLVQRDQIDVSWARAQKVIVPLNETLTHSGKWMFSVDEVQDAMGNVVNFRADDRDAPHAVSQELHQAFAVHERPGLSLKIPNIQGSLKVARGDYAQMPIRYKSTGKDTKATSAHTIEYLFTPEEEMLPSGEHSPKAQLKKESLKYTSQKPMISAAGLYTLKFVSNEFCSGEILEPASILLENPPEPDLAIASEKITDRCADNAIGLRVALDMIGSPPFDVDYTIQKRGSKDAESKSKRIDGIRGQLDLTPGEAGHYTYAFIGISDAVYKGHPITSKNLVLEQDVKPSASAHFIDRHGTKEACFGEPISYTIRLQGEAPWSLEYELVHGGRRTKKTIDNIESEEYPISTDHLTNGGEYTLSLSSVTDNVGCKEFLNDEVKFTVRGQRPKASFNSIAGKFDVRSLQGKDVQLPLRLTGRGPWTIKYQNLDHAPKHVTLRSANGHISVNTEGTYKLVEVNDASCPGSIEEASSIFDVVWVPRPSVKVAEGALMELKGSKYEKRAVCEGDEDTFEVSFTGSAPFDAKYEEHIKLEQGTRSMRVKELNVAQTAASIRMDTSLAGTVEYKFTALSDANYDNDPRSPIEPLIVQQRVNSRPTAVFTHPGKNYNYCPADASSLDSIPVKLTGVPPFTLDIEIKHSGNGGTMKPDRISIPNIPSHTHDIRIPAHHLPLGQSNISIRKVRDARGCQSKSSAIPAPKVQVSVHNAPTIAPLESQTDYCVGDRLSFTLAGKAPFSVYYTFEGVEKRAHAPDTTFRRLAELPGAFAITGLADSASQCRNTHVSLRKTIHPLPSARLSKGRTDVKDIHEGGTVEILFEFGGTPPFEFTYTRSENVKKGKKARVLETKVERSEGYEFRALEGREGTYEVVAVRDRWCAVARQGAETAGRVVGSGAAQRLVAN</sequence>
<dbReference type="InterPro" id="IPR056541">
    <property type="entry name" value="Ig-like_POM152"/>
</dbReference>
<evidence type="ECO:0000259" key="4">
    <source>
        <dbReference type="Pfam" id="PF24312"/>
    </source>
</evidence>
<dbReference type="InterPro" id="IPR056540">
    <property type="entry name" value="TMD_POM152"/>
</dbReference>
<proteinExistence type="predicted"/>
<feature type="domain" description="Nucleoporin POM152 immunoglobulin-like" evidence="2">
    <location>
        <begin position="551"/>
        <end position="655"/>
    </location>
</feature>
<dbReference type="OrthoDB" id="5529162at2759"/>
<evidence type="ECO:0000259" key="2">
    <source>
        <dbReference type="Pfam" id="PF23664"/>
    </source>
</evidence>
<dbReference type="Proteomes" id="UP000800041">
    <property type="component" value="Unassembled WGS sequence"/>
</dbReference>
<dbReference type="PANTHER" id="PTHR28206">
    <property type="entry name" value="NUCLEOPORIN POM152"/>
    <property type="match status" value="1"/>
</dbReference>
<reference evidence="7" key="1">
    <citation type="journal article" date="2020" name="Stud. Mycol.">
        <title>101 Dothideomycetes genomes: a test case for predicting lifestyles and emergence of pathogens.</title>
        <authorList>
            <person name="Haridas S."/>
            <person name="Albert R."/>
            <person name="Binder M."/>
            <person name="Bloem J."/>
            <person name="Labutti K."/>
            <person name="Salamov A."/>
            <person name="Andreopoulos B."/>
            <person name="Baker S."/>
            <person name="Barry K."/>
            <person name="Bills G."/>
            <person name="Bluhm B."/>
            <person name="Cannon C."/>
            <person name="Castanera R."/>
            <person name="Culley D."/>
            <person name="Daum C."/>
            <person name="Ezra D."/>
            <person name="Gonzalez J."/>
            <person name="Henrissat B."/>
            <person name="Kuo A."/>
            <person name="Liang C."/>
            <person name="Lipzen A."/>
            <person name="Lutzoni F."/>
            <person name="Magnuson J."/>
            <person name="Mondo S."/>
            <person name="Nolan M."/>
            <person name="Ohm R."/>
            <person name="Pangilinan J."/>
            <person name="Park H.-J."/>
            <person name="Ramirez L."/>
            <person name="Alfaro M."/>
            <person name="Sun H."/>
            <person name="Tritt A."/>
            <person name="Yoshinaga Y."/>
            <person name="Zwiers L.-H."/>
            <person name="Turgeon B."/>
            <person name="Goodwin S."/>
            <person name="Spatafora J."/>
            <person name="Crous P."/>
            <person name="Grigoriev I."/>
        </authorList>
    </citation>
    <scope>NUCLEOTIDE SEQUENCE</scope>
    <source>
        <strain evidence="7">CBS 113979</strain>
    </source>
</reference>
<dbReference type="Pfam" id="PF24519">
    <property type="entry name" value="Ig-like_Pom152_1"/>
    <property type="match status" value="1"/>
</dbReference>
<evidence type="ECO:0000259" key="6">
    <source>
        <dbReference type="Pfam" id="PF24527"/>
    </source>
</evidence>
<protein>
    <submittedName>
        <fullName evidence="7">Nucleoporin Pom152</fullName>
    </submittedName>
</protein>
<dbReference type="Pfam" id="PF23664">
    <property type="entry name" value="Ig_Pom152"/>
    <property type="match status" value="2"/>
</dbReference>
<dbReference type="InterPro" id="IPR056543">
    <property type="entry name" value="Ig-like_POM152_9th"/>
</dbReference>
<evidence type="ECO:0000259" key="5">
    <source>
        <dbReference type="Pfam" id="PF24519"/>
    </source>
</evidence>
<dbReference type="GO" id="GO:0070762">
    <property type="term" value="C:nuclear pore transmembrane ring"/>
    <property type="evidence" value="ECO:0007669"/>
    <property type="project" value="TreeGrafter"/>
</dbReference>
<evidence type="ECO:0000313" key="7">
    <source>
        <dbReference type="EMBL" id="KAF1984113.1"/>
    </source>
</evidence>
<dbReference type="AlphaFoldDB" id="A0A6G1GT32"/>
<dbReference type="Pfam" id="PF24097">
    <property type="entry name" value="TMD_POM152"/>
    <property type="match status" value="1"/>
</dbReference>
<dbReference type="InterPro" id="IPR037701">
    <property type="entry name" value="Pom152"/>
</dbReference>
<name>A0A6G1GT32_9PEZI</name>
<dbReference type="GO" id="GO:0017056">
    <property type="term" value="F:structural constituent of nuclear pore"/>
    <property type="evidence" value="ECO:0007669"/>
    <property type="project" value="InterPro"/>
</dbReference>
<organism evidence="7 8">
    <name type="scientific">Aulographum hederae CBS 113979</name>
    <dbReference type="NCBI Taxonomy" id="1176131"/>
    <lineage>
        <taxon>Eukaryota</taxon>
        <taxon>Fungi</taxon>
        <taxon>Dikarya</taxon>
        <taxon>Ascomycota</taxon>
        <taxon>Pezizomycotina</taxon>
        <taxon>Dothideomycetes</taxon>
        <taxon>Pleosporomycetidae</taxon>
        <taxon>Aulographales</taxon>
        <taxon>Aulographaceae</taxon>
    </lineage>
</organism>
<accession>A0A6G1GT32</accession>
<evidence type="ECO:0000259" key="3">
    <source>
        <dbReference type="Pfam" id="PF24097"/>
    </source>
</evidence>
<dbReference type="InterPro" id="IPR056544">
    <property type="entry name" value="Ig_POM152"/>
</dbReference>
<dbReference type="EMBL" id="ML977170">
    <property type="protein sequence ID" value="KAF1984113.1"/>
    <property type="molecule type" value="Genomic_DNA"/>
</dbReference>
<evidence type="ECO:0000256" key="1">
    <source>
        <dbReference type="SAM" id="MobiDB-lite"/>
    </source>
</evidence>
<evidence type="ECO:0000313" key="8">
    <source>
        <dbReference type="Proteomes" id="UP000800041"/>
    </source>
</evidence>
<feature type="domain" description="Nucleoporin POM152 Ig-like" evidence="4">
    <location>
        <begin position="442"/>
        <end position="546"/>
    </location>
</feature>